<dbReference type="CDD" id="cd17330">
    <property type="entry name" value="MFS_SLC46_TetA_like"/>
    <property type="match status" value="1"/>
</dbReference>
<name>A0ABW6CRW7_9CAUL</name>
<organism evidence="8 9">
    <name type="scientific">Phenylobacterium ferrooxidans</name>
    <dbReference type="NCBI Taxonomy" id="2982689"/>
    <lineage>
        <taxon>Bacteria</taxon>
        <taxon>Pseudomonadati</taxon>
        <taxon>Pseudomonadota</taxon>
        <taxon>Alphaproteobacteria</taxon>
        <taxon>Caulobacterales</taxon>
        <taxon>Caulobacteraceae</taxon>
        <taxon>Phenylobacterium</taxon>
    </lineage>
</organism>
<keyword evidence="9" id="KW-1185">Reference proteome</keyword>
<dbReference type="PANTHER" id="PTHR23504:SF15">
    <property type="entry name" value="MAJOR FACILITATOR SUPERFAMILY (MFS) PROFILE DOMAIN-CONTAINING PROTEIN"/>
    <property type="match status" value="1"/>
</dbReference>
<feature type="domain" description="Major facilitator superfamily (MFS) profile" evidence="7">
    <location>
        <begin position="17"/>
        <end position="401"/>
    </location>
</feature>
<proteinExistence type="predicted"/>
<keyword evidence="4 6" id="KW-1133">Transmembrane helix</keyword>
<dbReference type="PRINTS" id="PR01035">
    <property type="entry name" value="TCRTETA"/>
</dbReference>
<dbReference type="InterPro" id="IPR001958">
    <property type="entry name" value="Tet-R_TetA/multi-R_MdtG-like"/>
</dbReference>
<feature type="transmembrane region" description="Helical" evidence="6">
    <location>
        <begin position="216"/>
        <end position="239"/>
    </location>
</feature>
<evidence type="ECO:0000256" key="1">
    <source>
        <dbReference type="ARBA" id="ARBA00004141"/>
    </source>
</evidence>
<dbReference type="PANTHER" id="PTHR23504">
    <property type="entry name" value="MAJOR FACILITATOR SUPERFAMILY DOMAIN-CONTAINING PROTEIN 10"/>
    <property type="match status" value="1"/>
</dbReference>
<feature type="transmembrane region" description="Helical" evidence="6">
    <location>
        <begin position="174"/>
        <end position="195"/>
    </location>
</feature>
<evidence type="ECO:0000313" key="8">
    <source>
        <dbReference type="EMBL" id="MFD3265068.1"/>
    </source>
</evidence>
<comment type="subcellular location">
    <subcellularLocation>
        <location evidence="1">Membrane</location>
        <topology evidence="1">Multi-pass membrane protein</topology>
    </subcellularLocation>
</comment>
<keyword evidence="2" id="KW-0813">Transport</keyword>
<protein>
    <submittedName>
        <fullName evidence="8">MFS transporter</fullName>
    </submittedName>
</protein>
<evidence type="ECO:0000256" key="4">
    <source>
        <dbReference type="ARBA" id="ARBA00022989"/>
    </source>
</evidence>
<evidence type="ECO:0000256" key="2">
    <source>
        <dbReference type="ARBA" id="ARBA00022448"/>
    </source>
</evidence>
<feature type="transmembrane region" description="Helical" evidence="6">
    <location>
        <begin position="51"/>
        <end position="71"/>
    </location>
</feature>
<feature type="transmembrane region" description="Helical" evidence="6">
    <location>
        <begin position="106"/>
        <end position="129"/>
    </location>
</feature>
<feature type="transmembrane region" description="Helical" evidence="6">
    <location>
        <begin position="379"/>
        <end position="397"/>
    </location>
</feature>
<dbReference type="Pfam" id="PF07690">
    <property type="entry name" value="MFS_1"/>
    <property type="match status" value="1"/>
</dbReference>
<dbReference type="EMBL" id="JAOTJD010000026">
    <property type="protein sequence ID" value="MFD3265068.1"/>
    <property type="molecule type" value="Genomic_DNA"/>
</dbReference>
<dbReference type="InterPro" id="IPR011701">
    <property type="entry name" value="MFS"/>
</dbReference>
<feature type="transmembrane region" description="Helical" evidence="6">
    <location>
        <begin position="18"/>
        <end position="39"/>
    </location>
</feature>
<dbReference type="SUPFAM" id="SSF103473">
    <property type="entry name" value="MFS general substrate transporter"/>
    <property type="match status" value="1"/>
</dbReference>
<evidence type="ECO:0000259" key="7">
    <source>
        <dbReference type="PROSITE" id="PS50850"/>
    </source>
</evidence>
<feature type="transmembrane region" description="Helical" evidence="6">
    <location>
        <begin position="259"/>
        <end position="282"/>
    </location>
</feature>
<dbReference type="InterPro" id="IPR036259">
    <property type="entry name" value="MFS_trans_sf"/>
</dbReference>
<feature type="transmembrane region" description="Helical" evidence="6">
    <location>
        <begin position="141"/>
        <end position="162"/>
    </location>
</feature>
<evidence type="ECO:0000256" key="6">
    <source>
        <dbReference type="SAM" id="Phobius"/>
    </source>
</evidence>
<dbReference type="RefSeq" id="WP_377370565.1">
    <property type="nucleotide sequence ID" value="NZ_JAOTJD010000026.1"/>
</dbReference>
<dbReference type="PROSITE" id="PS50850">
    <property type="entry name" value="MFS"/>
    <property type="match status" value="1"/>
</dbReference>
<feature type="transmembrane region" description="Helical" evidence="6">
    <location>
        <begin position="83"/>
        <end position="100"/>
    </location>
</feature>
<feature type="transmembrane region" description="Helical" evidence="6">
    <location>
        <begin position="289"/>
        <end position="307"/>
    </location>
</feature>
<dbReference type="InterPro" id="IPR020846">
    <property type="entry name" value="MFS_dom"/>
</dbReference>
<evidence type="ECO:0000313" key="9">
    <source>
        <dbReference type="Proteomes" id="UP001598130"/>
    </source>
</evidence>
<reference evidence="8 9" key="1">
    <citation type="submission" date="2022-09" db="EMBL/GenBank/DDBJ databases">
        <title>New species of Phenylobacterium.</title>
        <authorList>
            <person name="Mieszkin S."/>
        </authorList>
    </citation>
    <scope>NUCLEOTIDE SEQUENCE [LARGE SCALE GENOMIC DNA]</scope>
    <source>
        <strain evidence="8 9">HK31-G</strain>
    </source>
</reference>
<gene>
    <name evidence="8" type="ORF">OCL97_13995</name>
</gene>
<keyword evidence="3 6" id="KW-0812">Transmembrane</keyword>
<keyword evidence="5 6" id="KW-0472">Membrane</keyword>
<evidence type="ECO:0000256" key="3">
    <source>
        <dbReference type="ARBA" id="ARBA00022692"/>
    </source>
</evidence>
<dbReference type="Proteomes" id="UP001598130">
    <property type="component" value="Unassembled WGS sequence"/>
</dbReference>
<dbReference type="Gene3D" id="1.20.1250.20">
    <property type="entry name" value="MFS general substrate transporter like domains"/>
    <property type="match status" value="1"/>
</dbReference>
<sequence length="407" mass="42749">MTPPGAGVPSDKQDLRALIILLSVVFLNIAGFGVVIPLLPFFGQAFDAPAWQIALLFSMFSFGQFLGEPFWGRLSDRVGRRPVLIATIAISALAYIALAFSPNIIFAFVARFAGGFFAGNISTLQGCMADITPPEKRAGRMGVMGSAFSMGFMTGPALGGLLAQPSLGPIGFQLPLFAAAALGLASAAGVFFFVRETRPGTPDVRPRGRQVALREAFAHPVIARILIISFVIVSGFAGIEATYGLWTAAKFGWGPREIGLAFMVIGVIGAFSQGIATGWLVARFGEPRVLIAGLCLMFVGMLVQFSSQVPVQAVLGLAIVGFGQSICFPNLVGLISKATPPDRQGEMLGLNMSNNALARIGGPIYAGQLFSLVSPGAPFALTAILIVPALILAIQVARRMPYVGRTG</sequence>
<evidence type="ECO:0000256" key="5">
    <source>
        <dbReference type="ARBA" id="ARBA00023136"/>
    </source>
</evidence>
<accession>A0ABW6CRW7</accession>
<comment type="caution">
    <text evidence="8">The sequence shown here is derived from an EMBL/GenBank/DDBJ whole genome shotgun (WGS) entry which is preliminary data.</text>
</comment>